<proteinExistence type="predicted"/>
<dbReference type="GO" id="GO:0016020">
    <property type="term" value="C:membrane"/>
    <property type="evidence" value="ECO:0007669"/>
    <property type="project" value="UniProtKB-SubCell"/>
</dbReference>
<keyword evidence="2 5" id="KW-0812">Transmembrane</keyword>
<gene>
    <name evidence="8" type="ORF">BDY17DRAFT_294310</name>
</gene>
<evidence type="ECO:0000256" key="5">
    <source>
        <dbReference type="SAM" id="Phobius"/>
    </source>
</evidence>
<reference evidence="8" key="1">
    <citation type="journal article" date="2020" name="Stud. Mycol.">
        <title>101 Dothideomycetes genomes: a test case for predicting lifestyles and emergence of pathogens.</title>
        <authorList>
            <person name="Haridas S."/>
            <person name="Albert R."/>
            <person name="Binder M."/>
            <person name="Bloem J."/>
            <person name="Labutti K."/>
            <person name="Salamov A."/>
            <person name="Andreopoulos B."/>
            <person name="Baker S."/>
            <person name="Barry K."/>
            <person name="Bills G."/>
            <person name="Bluhm B."/>
            <person name="Cannon C."/>
            <person name="Castanera R."/>
            <person name="Culley D."/>
            <person name="Daum C."/>
            <person name="Ezra D."/>
            <person name="Gonzalez J."/>
            <person name="Henrissat B."/>
            <person name="Kuo A."/>
            <person name="Liang C."/>
            <person name="Lipzen A."/>
            <person name="Lutzoni F."/>
            <person name="Magnuson J."/>
            <person name="Mondo S."/>
            <person name="Nolan M."/>
            <person name="Ohm R."/>
            <person name="Pangilinan J."/>
            <person name="Park H.-J."/>
            <person name="Ramirez L."/>
            <person name="Alfaro M."/>
            <person name="Sun H."/>
            <person name="Tritt A."/>
            <person name="Yoshinaga Y."/>
            <person name="Zwiers L.-H."/>
            <person name="Turgeon B."/>
            <person name="Goodwin S."/>
            <person name="Spatafora J."/>
            <person name="Crous P."/>
            <person name="Grigoriev I."/>
        </authorList>
    </citation>
    <scope>NUCLEOTIDE SEQUENCE</scope>
    <source>
        <strain evidence="8">CBS 113389</strain>
    </source>
</reference>
<dbReference type="EMBL" id="MU001633">
    <property type="protein sequence ID" value="KAF2485835.1"/>
    <property type="molecule type" value="Genomic_DNA"/>
</dbReference>
<organism evidence="8 9">
    <name type="scientific">Neohortaea acidophila</name>
    <dbReference type="NCBI Taxonomy" id="245834"/>
    <lineage>
        <taxon>Eukaryota</taxon>
        <taxon>Fungi</taxon>
        <taxon>Dikarya</taxon>
        <taxon>Ascomycota</taxon>
        <taxon>Pezizomycotina</taxon>
        <taxon>Dothideomycetes</taxon>
        <taxon>Dothideomycetidae</taxon>
        <taxon>Mycosphaerellales</taxon>
        <taxon>Teratosphaeriaceae</taxon>
        <taxon>Neohortaea</taxon>
    </lineage>
</organism>
<feature type="transmembrane region" description="Helical" evidence="5">
    <location>
        <begin position="53"/>
        <end position="76"/>
    </location>
</feature>
<feature type="transmembrane region" description="Helical" evidence="5">
    <location>
        <begin position="88"/>
        <end position="111"/>
    </location>
</feature>
<name>A0A6A6Q0Q0_9PEZI</name>
<evidence type="ECO:0000259" key="7">
    <source>
        <dbReference type="Pfam" id="PF01284"/>
    </source>
</evidence>
<keyword evidence="3 5" id="KW-1133">Transmembrane helix</keyword>
<sequence length="157" mass="17010">MEGSRLALIILRVWLILCACVVLGTSVDLANYTTSRDIQEFCKVVENSSNCNLHGLVAAVEFTAFAGAWGLIAALLGLISAFITAIPWVAVAVIDGLACIFYFAGGVRLAVWISDYPCRGTHCTELKADTAFLFLGLLTTLVLIALGFFWQRGSRKF</sequence>
<feature type="signal peptide" evidence="6">
    <location>
        <begin position="1"/>
        <end position="24"/>
    </location>
</feature>
<feature type="transmembrane region" description="Helical" evidence="5">
    <location>
        <begin position="131"/>
        <end position="150"/>
    </location>
</feature>
<dbReference type="AlphaFoldDB" id="A0A6A6Q0Q0"/>
<dbReference type="RefSeq" id="XP_033592404.1">
    <property type="nucleotide sequence ID" value="XM_033733124.1"/>
</dbReference>
<dbReference type="Proteomes" id="UP000799767">
    <property type="component" value="Unassembled WGS sequence"/>
</dbReference>
<dbReference type="Pfam" id="PF01284">
    <property type="entry name" value="MARVEL"/>
    <property type="match status" value="1"/>
</dbReference>
<keyword evidence="9" id="KW-1185">Reference proteome</keyword>
<evidence type="ECO:0000313" key="8">
    <source>
        <dbReference type="EMBL" id="KAF2485835.1"/>
    </source>
</evidence>
<dbReference type="OrthoDB" id="3910921at2759"/>
<protein>
    <recommendedName>
        <fullName evidence="7">MARVEL domain-containing protein</fullName>
    </recommendedName>
</protein>
<dbReference type="InterPro" id="IPR008253">
    <property type="entry name" value="Marvel"/>
</dbReference>
<feature type="chain" id="PRO_5025351556" description="MARVEL domain-containing protein" evidence="6">
    <location>
        <begin position="25"/>
        <end position="157"/>
    </location>
</feature>
<evidence type="ECO:0000256" key="2">
    <source>
        <dbReference type="ARBA" id="ARBA00022692"/>
    </source>
</evidence>
<keyword evidence="4 5" id="KW-0472">Membrane</keyword>
<comment type="subcellular location">
    <subcellularLocation>
        <location evidence="1">Membrane</location>
        <topology evidence="1">Multi-pass membrane protein</topology>
    </subcellularLocation>
</comment>
<keyword evidence="6" id="KW-0732">Signal</keyword>
<evidence type="ECO:0000256" key="3">
    <source>
        <dbReference type="ARBA" id="ARBA00022989"/>
    </source>
</evidence>
<evidence type="ECO:0000313" key="9">
    <source>
        <dbReference type="Proteomes" id="UP000799767"/>
    </source>
</evidence>
<dbReference type="GeneID" id="54474126"/>
<evidence type="ECO:0000256" key="4">
    <source>
        <dbReference type="ARBA" id="ARBA00023136"/>
    </source>
</evidence>
<accession>A0A6A6Q0Q0</accession>
<evidence type="ECO:0000256" key="6">
    <source>
        <dbReference type="SAM" id="SignalP"/>
    </source>
</evidence>
<feature type="domain" description="MARVEL" evidence="7">
    <location>
        <begin position="7"/>
        <end position="143"/>
    </location>
</feature>
<evidence type="ECO:0000256" key="1">
    <source>
        <dbReference type="ARBA" id="ARBA00004141"/>
    </source>
</evidence>